<keyword evidence="9" id="KW-0548">Nucleotidyltransferase</keyword>
<dbReference type="EMBL" id="CP147244">
    <property type="protein sequence ID" value="WYK00205.1"/>
    <property type="molecule type" value="Genomic_DNA"/>
</dbReference>
<dbReference type="Proteomes" id="UP000194948">
    <property type="component" value="Chromosome"/>
</dbReference>
<organism evidence="9 10">
    <name type="scientific">Candidatus Enterococcus palustris</name>
    <dbReference type="NCBI Taxonomy" id="1834189"/>
    <lineage>
        <taxon>Bacteria</taxon>
        <taxon>Bacillati</taxon>
        <taxon>Bacillota</taxon>
        <taxon>Bacilli</taxon>
        <taxon>Lactobacillales</taxon>
        <taxon>Enterococcaceae</taxon>
        <taxon>Enterococcus</taxon>
    </lineage>
</organism>
<dbReference type="SUPFAM" id="SSF53448">
    <property type="entry name" value="Nucleotide-diphospho-sugar transferases"/>
    <property type="match status" value="1"/>
</dbReference>
<keyword evidence="5" id="KW-0460">Magnesium</keyword>
<evidence type="ECO:0000256" key="1">
    <source>
        <dbReference type="ARBA" id="ARBA00022490"/>
    </source>
</evidence>
<dbReference type="GO" id="GO:0016779">
    <property type="term" value="F:nucleotidyltransferase activity"/>
    <property type="evidence" value="ECO:0007669"/>
    <property type="project" value="UniProtKB-KW"/>
</dbReference>
<gene>
    <name evidence="9" type="ORF">A5821_001299</name>
</gene>
<accession>A0AAQ3Y763</accession>
<dbReference type="PANTHER" id="PTHR19136:SF81">
    <property type="entry name" value="MOLYBDENUM COFACTOR GUANYLYLTRANSFERASE"/>
    <property type="match status" value="1"/>
</dbReference>
<dbReference type="AlphaFoldDB" id="A0AAQ3Y763"/>
<dbReference type="CDD" id="cd02503">
    <property type="entry name" value="MobA"/>
    <property type="match status" value="1"/>
</dbReference>
<keyword evidence="7" id="KW-0501">Molybdenum cofactor biosynthesis</keyword>
<evidence type="ECO:0000256" key="6">
    <source>
        <dbReference type="ARBA" id="ARBA00023134"/>
    </source>
</evidence>
<reference evidence="10" key="1">
    <citation type="submission" date="2017-05" db="EMBL/GenBank/DDBJ databases">
        <title>The Genome Sequence of EEnterococcus faecalis 9F2_4866.</title>
        <authorList>
            <consortium name="The Broad Institute Genomics Platform"/>
            <consortium name="The Broad Institute Genomic Center for Infectious Diseases"/>
            <person name="Earl A."/>
            <person name="Manson A."/>
            <person name="Schwartman J."/>
            <person name="Gilmore M."/>
            <person name="Abouelleil A."/>
            <person name="Cao P."/>
            <person name="Chapman S."/>
            <person name="Cusick C."/>
            <person name="Shea T."/>
            <person name="Young S."/>
            <person name="Neafsey D."/>
            <person name="Nusbaum C."/>
            <person name="Birren B."/>
        </authorList>
    </citation>
    <scope>NUCLEOTIDE SEQUENCE [LARGE SCALE GENOMIC DNA]</scope>
    <source>
        <strain evidence="10">7F3_DIV0205</strain>
    </source>
</reference>
<reference evidence="9 10" key="2">
    <citation type="submission" date="2024-03" db="EMBL/GenBank/DDBJ databases">
        <title>The Genome Sequence of Enterococcus sp. DIV0205d.</title>
        <authorList>
            <consortium name="The Broad Institute Genomics Platform"/>
            <consortium name="The Broad Institute Microbial Omics Core"/>
            <consortium name="The Broad Institute Genomic Center for Infectious Diseases"/>
            <person name="Earl A."/>
            <person name="Manson A."/>
            <person name="Gilmore M."/>
            <person name="Schwartman J."/>
            <person name="Shea T."/>
            <person name="Abouelleil A."/>
            <person name="Cao P."/>
            <person name="Chapman S."/>
            <person name="Cusick C."/>
            <person name="Young S."/>
            <person name="Neafsey D."/>
            <person name="Nusbaum C."/>
            <person name="Birren B."/>
        </authorList>
    </citation>
    <scope>NUCLEOTIDE SEQUENCE [LARGE SCALE GENOMIC DNA]</scope>
    <source>
        <strain evidence="9 10">7F3_DIV0205</strain>
    </source>
</reference>
<dbReference type="GO" id="GO:0006777">
    <property type="term" value="P:Mo-molybdopterin cofactor biosynthetic process"/>
    <property type="evidence" value="ECO:0007669"/>
    <property type="project" value="UniProtKB-KW"/>
</dbReference>
<proteinExistence type="predicted"/>
<sequence length="171" mass="19933">MGFDKSLLQIDGEFMLLRTVKQLKKIFPEIVLVADKKGKFPVVFSQVEILEDHYFEKGPLGGLVTALEQIETEYLFLLACDIPNLNVDLIRKMAESIAANDIVIYEQNDRLEPLFAFYRRSCLHVFKQQLQTNDRRIRKEFDRFLVKVIPLESCVSLKNVNSPKELALWRQ</sequence>
<keyword evidence="3" id="KW-0479">Metal-binding</keyword>
<name>A0AAQ3Y763_9ENTE</name>
<dbReference type="InterPro" id="IPR013482">
    <property type="entry name" value="Molybde_CF_guanTrfase"/>
</dbReference>
<keyword evidence="1" id="KW-0963">Cytoplasm</keyword>
<dbReference type="InterPro" id="IPR029044">
    <property type="entry name" value="Nucleotide-diphossugar_trans"/>
</dbReference>
<dbReference type="InterPro" id="IPR025877">
    <property type="entry name" value="MobA-like_NTP_Trfase"/>
</dbReference>
<dbReference type="GO" id="GO:0005525">
    <property type="term" value="F:GTP binding"/>
    <property type="evidence" value="ECO:0007669"/>
    <property type="project" value="UniProtKB-KW"/>
</dbReference>
<dbReference type="GO" id="GO:0046872">
    <property type="term" value="F:metal ion binding"/>
    <property type="evidence" value="ECO:0007669"/>
    <property type="project" value="UniProtKB-KW"/>
</dbReference>
<evidence type="ECO:0000256" key="2">
    <source>
        <dbReference type="ARBA" id="ARBA00022679"/>
    </source>
</evidence>
<dbReference type="Gene3D" id="3.90.550.10">
    <property type="entry name" value="Spore Coat Polysaccharide Biosynthesis Protein SpsA, Chain A"/>
    <property type="match status" value="1"/>
</dbReference>
<keyword evidence="2" id="KW-0808">Transferase</keyword>
<dbReference type="PANTHER" id="PTHR19136">
    <property type="entry name" value="MOLYBDENUM COFACTOR GUANYLYLTRANSFERASE"/>
    <property type="match status" value="1"/>
</dbReference>
<evidence type="ECO:0000256" key="7">
    <source>
        <dbReference type="ARBA" id="ARBA00023150"/>
    </source>
</evidence>
<dbReference type="Pfam" id="PF12804">
    <property type="entry name" value="NTP_transf_3"/>
    <property type="match status" value="1"/>
</dbReference>
<evidence type="ECO:0000313" key="10">
    <source>
        <dbReference type="Proteomes" id="UP000194948"/>
    </source>
</evidence>
<evidence type="ECO:0000313" key="9">
    <source>
        <dbReference type="EMBL" id="WYK00205.1"/>
    </source>
</evidence>
<keyword evidence="4" id="KW-0547">Nucleotide-binding</keyword>
<keyword evidence="10" id="KW-1185">Reference proteome</keyword>
<evidence type="ECO:0000256" key="5">
    <source>
        <dbReference type="ARBA" id="ARBA00022842"/>
    </source>
</evidence>
<keyword evidence="6" id="KW-0342">GTP-binding</keyword>
<evidence type="ECO:0000256" key="4">
    <source>
        <dbReference type="ARBA" id="ARBA00022741"/>
    </source>
</evidence>
<evidence type="ECO:0000256" key="3">
    <source>
        <dbReference type="ARBA" id="ARBA00022723"/>
    </source>
</evidence>
<feature type="domain" description="MobA-like NTP transferase" evidence="8">
    <location>
        <begin position="1"/>
        <end position="137"/>
    </location>
</feature>
<protein>
    <submittedName>
        <fullName evidence="9">Molybdenum cofactor guanylyltransferase</fullName>
    </submittedName>
</protein>
<evidence type="ECO:0000259" key="8">
    <source>
        <dbReference type="Pfam" id="PF12804"/>
    </source>
</evidence>